<proteinExistence type="predicted"/>
<accession>A0ABN9TSB6</accession>
<organism evidence="1 2">
    <name type="scientific">Prorocentrum cordatum</name>
    <dbReference type="NCBI Taxonomy" id="2364126"/>
    <lineage>
        <taxon>Eukaryota</taxon>
        <taxon>Sar</taxon>
        <taxon>Alveolata</taxon>
        <taxon>Dinophyceae</taxon>
        <taxon>Prorocentrales</taxon>
        <taxon>Prorocentraceae</taxon>
        <taxon>Prorocentrum</taxon>
    </lineage>
</organism>
<keyword evidence="2" id="KW-1185">Reference proteome</keyword>
<sequence>MPHRLQLDHSHDVLQKRQCLADRPLHVAAARMDAQRTLCDLALVPKESLVTWLNLLRPLAVMSVLPKMVGGAILESTKDKIHDSAPWQFAYREGHSVMDMVFIIMMMAQKCMQRGTWFCCWFC</sequence>
<comment type="caution">
    <text evidence="1">The sequence shown here is derived from an EMBL/GenBank/DDBJ whole genome shotgun (WGS) entry which is preliminary data.</text>
</comment>
<evidence type="ECO:0000313" key="1">
    <source>
        <dbReference type="EMBL" id="CAK0849073.1"/>
    </source>
</evidence>
<protein>
    <submittedName>
        <fullName evidence="1">Uncharacterized protein</fullName>
    </submittedName>
</protein>
<dbReference type="Proteomes" id="UP001189429">
    <property type="component" value="Unassembled WGS sequence"/>
</dbReference>
<name>A0ABN9TSB6_9DINO</name>
<reference evidence="1" key="1">
    <citation type="submission" date="2023-10" db="EMBL/GenBank/DDBJ databases">
        <authorList>
            <person name="Chen Y."/>
            <person name="Shah S."/>
            <person name="Dougan E. K."/>
            <person name="Thang M."/>
            <person name="Chan C."/>
        </authorList>
    </citation>
    <scope>NUCLEOTIDE SEQUENCE [LARGE SCALE GENOMIC DNA]</scope>
</reference>
<evidence type="ECO:0000313" key="2">
    <source>
        <dbReference type="Proteomes" id="UP001189429"/>
    </source>
</evidence>
<dbReference type="EMBL" id="CAUYUJ010015030">
    <property type="protein sequence ID" value="CAK0849073.1"/>
    <property type="molecule type" value="Genomic_DNA"/>
</dbReference>
<gene>
    <name evidence="1" type="ORF">PCOR1329_LOCUS41847</name>
</gene>